<keyword evidence="3" id="KW-1185">Reference proteome</keyword>
<organism evidence="2 3">
    <name type="scientific">Candidatus Bipolaricaulis anaerobius</name>
    <dbReference type="NCBI Taxonomy" id="2026885"/>
    <lineage>
        <taxon>Bacteria</taxon>
        <taxon>Candidatus Bipolaricaulota</taxon>
        <taxon>Candidatus Bipolaricaulia</taxon>
        <taxon>Candidatus Bipolaricaulales</taxon>
        <taxon>Candidatus Bipolaricaulaceae</taxon>
        <taxon>Candidatus Bipolaricaulis</taxon>
    </lineage>
</organism>
<reference evidence="3" key="1">
    <citation type="submission" date="2018-05" db="EMBL/GenBank/DDBJ databases">
        <authorList>
            <person name="Hao L."/>
        </authorList>
    </citation>
    <scope>NUCLEOTIDE SEQUENCE [LARGE SCALE GENOMIC DNA]</scope>
</reference>
<sequence length="581" mass="61686">MGYRRHRGLRSVSSILLGLVVLSLAGCEPRRTDPIRSGWSRGLPLAAASLGDAPSLVVSPDARWIVWGDQVAGEPQLLMGRLSREASREGVTPLPLSATYPHAPRLFLRDEELILFFLFRTGSGTDRLASQRLSGEGEPLGVPCPVSPEDHDVDSYAVVQTEGGYVAVWEEPSLGLHIQTITEDLELMGPPVLLAPRGGSPALAVDRSGDVHAAWLVSPAPGVAELYYGRITLASPSVPEPRYLGKVTGGLGALFLGPELALDEQWAYAALSVDYRGGTKAGTVETQVFAVSQDASEQVHTISLYVPPLLPETVTDLGNGLLVDPVPEAPRPGVNVRVLSGYPVEEDFALITVAAKLSSLRKEEFQPAVVSFQGGREVGWCPVAVTQGSPAAAELVRSPVGWHVVWLDMHASGEYSVLYATTSSAERAILDRFSASDLAHVFFTVLSGIVGGLASIPLFLLAAVPGLLVIAGHYILGGEGDLRLWRSRILLAVGLVPYAALKLLFISGLVVEFPFAGWMAPSVARALSIALPVAFLGTGLLAVGVYWRRSDEPGLLPAYVLFIVVDIVLSLFLVGPSLAGA</sequence>
<proteinExistence type="predicted"/>
<feature type="transmembrane region" description="Helical" evidence="1">
    <location>
        <begin position="489"/>
        <end position="511"/>
    </location>
</feature>
<dbReference type="RefSeq" id="WP_122030693.1">
    <property type="nucleotide sequence ID" value="NZ_LS483254.1"/>
</dbReference>
<dbReference type="Proteomes" id="UP000249818">
    <property type="component" value="Chromosome BARAN1"/>
</dbReference>
<dbReference type="EMBL" id="LS483254">
    <property type="protein sequence ID" value="SQD92480.1"/>
    <property type="molecule type" value="Genomic_DNA"/>
</dbReference>
<gene>
    <name evidence="2" type="ORF">BARAN1_0456</name>
</gene>
<keyword evidence="1" id="KW-0812">Transmembrane</keyword>
<keyword evidence="1" id="KW-1133">Transmembrane helix</keyword>
<feature type="transmembrane region" description="Helical" evidence="1">
    <location>
        <begin position="559"/>
        <end position="579"/>
    </location>
</feature>
<dbReference type="KEGG" id="bana:BARAN1_0456"/>
<dbReference type="GO" id="GO:0016491">
    <property type="term" value="F:oxidoreductase activity"/>
    <property type="evidence" value="ECO:0007669"/>
    <property type="project" value="UniProtKB-KW"/>
</dbReference>
<name>A0A2X3L126_9BACT</name>
<feature type="transmembrane region" description="Helical" evidence="1">
    <location>
        <begin position="456"/>
        <end position="477"/>
    </location>
</feature>
<feature type="transmembrane region" description="Helical" evidence="1">
    <location>
        <begin position="523"/>
        <end position="547"/>
    </location>
</feature>
<dbReference type="OrthoDB" id="9758793at2"/>
<dbReference type="AlphaFoldDB" id="A0A2X3L126"/>
<protein>
    <submittedName>
        <fullName evidence="2">Putative Cytochrome c oxidase, subunit I coxA, low evidance</fullName>
        <ecNumber evidence="2">1.9.3.1</ecNumber>
    </submittedName>
</protein>
<evidence type="ECO:0000313" key="3">
    <source>
        <dbReference type="Proteomes" id="UP000249818"/>
    </source>
</evidence>
<dbReference type="PROSITE" id="PS51257">
    <property type="entry name" value="PROKAR_LIPOPROTEIN"/>
    <property type="match status" value="1"/>
</dbReference>
<keyword evidence="2" id="KW-0560">Oxidoreductase</keyword>
<accession>A0A2X3L126</accession>
<evidence type="ECO:0000313" key="2">
    <source>
        <dbReference type="EMBL" id="SQD92480.1"/>
    </source>
</evidence>
<evidence type="ECO:0000256" key="1">
    <source>
        <dbReference type="SAM" id="Phobius"/>
    </source>
</evidence>
<keyword evidence="1" id="KW-0472">Membrane</keyword>
<dbReference type="EC" id="1.9.3.1" evidence="2"/>